<dbReference type="CDD" id="cd02440">
    <property type="entry name" value="AdoMet_MTases"/>
    <property type="match status" value="1"/>
</dbReference>
<dbReference type="GO" id="GO:0043770">
    <property type="term" value="F:demethylmenaquinone methyltransferase activity"/>
    <property type="evidence" value="ECO:0007669"/>
    <property type="project" value="UniProtKB-UniRule"/>
</dbReference>
<dbReference type="RefSeq" id="WP_140838761.1">
    <property type="nucleotide sequence ID" value="NZ_RCZI01000001.1"/>
</dbReference>
<dbReference type="GO" id="GO:0008425">
    <property type="term" value="F:2-methoxy-6-polyprenyl-1,4-benzoquinol methyltransferase activity"/>
    <property type="evidence" value="ECO:0007669"/>
    <property type="project" value="UniProtKB-UniRule"/>
</dbReference>
<dbReference type="OrthoDB" id="9808140at2"/>
<protein>
    <recommendedName>
        <fullName evidence="6">Ubiquinone/menaquinone biosynthesis C-methyltransferase UbiE</fullName>
        <ecNumber evidence="6">2.1.1.163</ecNumber>
        <ecNumber evidence="6">2.1.1.201</ecNumber>
    </recommendedName>
    <alternativeName>
        <fullName evidence="6">2-methoxy-6-polyprenyl-1,4-benzoquinol methylase</fullName>
    </alternativeName>
    <alternativeName>
        <fullName evidence="6">Demethylmenaquinone methyltransferase</fullName>
    </alternativeName>
</protein>
<dbReference type="Gene3D" id="3.40.50.150">
    <property type="entry name" value="Vaccinia Virus protein VP39"/>
    <property type="match status" value="1"/>
</dbReference>
<proteinExistence type="inferred from homology"/>
<dbReference type="EC" id="2.1.1.163" evidence="6"/>
<feature type="binding site" evidence="6">
    <location>
        <position position="105"/>
    </location>
    <ligand>
        <name>S-adenosyl-L-methionine</name>
        <dbReference type="ChEBI" id="CHEBI:59789"/>
    </ligand>
</feature>
<dbReference type="AlphaFoldDB" id="A0A502E2I5"/>
<dbReference type="SUPFAM" id="SSF53335">
    <property type="entry name" value="S-adenosyl-L-methionine-dependent methyltransferases"/>
    <property type="match status" value="1"/>
</dbReference>
<comment type="similarity">
    <text evidence="6">Belongs to the class I-like SAM-binding methyltransferase superfamily. MenG/UbiE family.</text>
</comment>
<evidence type="ECO:0000256" key="1">
    <source>
        <dbReference type="ARBA" id="ARBA00022428"/>
    </source>
</evidence>
<name>A0A502E2I5_9BURK</name>
<dbReference type="EMBL" id="RCZI01000001">
    <property type="protein sequence ID" value="TPG30630.1"/>
    <property type="molecule type" value="Genomic_DNA"/>
</dbReference>
<dbReference type="InterPro" id="IPR023576">
    <property type="entry name" value="UbiE/COQ5_MeTrFase_CS"/>
</dbReference>
<keyword evidence="2 6" id="KW-0489">Methyltransferase</keyword>
<evidence type="ECO:0000256" key="6">
    <source>
        <dbReference type="HAMAP-Rule" id="MF_01813"/>
    </source>
</evidence>
<dbReference type="PANTHER" id="PTHR43591">
    <property type="entry name" value="METHYLTRANSFERASE"/>
    <property type="match status" value="1"/>
</dbReference>
<comment type="pathway">
    <text evidence="6">Cofactor biosynthesis; ubiquinone biosynthesis.</text>
</comment>
<dbReference type="InterPro" id="IPR004033">
    <property type="entry name" value="UbiE/COQ5_MeTrFase"/>
</dbReference>
<dbReference type="EC" id="2.1.1.201" evidence="6"/>
<comment type="pathway">
    <text evidence="6">Quinol/quinone metabolism; menaquinone biosynthesis; menaquinol from 1,4-dihydroxy-2-naphthoate: step 2/2.</text>
</comment>
<dbReference type="PROSITE" id="PS01184">
    <property type="entry name" value="UBIE_2"/>
    <property type="match status" value="1"/>
</dbReference>
<evidence type="ECO:0000256" key="3">
    <source>
        <dbReference type="ARBA" id="ARBA00022679"/>
    </source>
</evidence>
<sequence>MTPTPAHAPADTALLAPHAPLPLYYGDEDEHQAFLRRIFDDTAPDYDRIERVLAFGSGPWYRRSALKRAGLASGARVLDVGIGTGLVAREALALIGAQGRLVGVDPSAGMMEEIDLPGVELVEGKAEALPRPDASSDFLSMGYALRHISDVASAFGEFHRVLRPGGRLLVLEISKPESRWGTRLLKGYMRAVVPLIARVIGQRSDTAELWRYYWDTIEACIAPQQVMEALRAAGFTDVQRHVELGIFSEYTAVKPE</sequence>
<dbReference type="PANTHER" id="PTHR43591:SF24">
    <property type="entry name" value="2-METHOXY-6-POLYPRENYL-1,4-BENZOQUINOL METHYLASE, MITOCHONDRIAL"/>
    <property type="match status" value="1"/>
</dbReference>
<comment type="caution">
    <text evidence="7">The sequence shown here is derived from an EMBL/GenBank/DDBJ whole genome shotgun (WGS) entry which is preliminary data.</text>
</comment>
<evidence type="ECO:0000256" key="5">
    <source>
        <dbReference type="ARBA" id="ARBA00022691"/>
    </source>
</evidence>
<keyword evidence="1 6" id="KW-0474">Menaquinone biosynthesis</keyword>
<dbReference type="Proteomes" id="UP000319212">
    <property type="component" value="Unassembled WGS sequence"/>
</dbReference>
<comment type="function">
    <text evidence="6">Methyltransferase required for the conversion of demethylmenaquinol (DMKH2) to menaquinol (MKH2) and the conversion of 2-polyprenyl-6-methoxy-1,4-benzoquinol (DDMQH2) to 2-polyprenyl-3-methyl-6-methoxy-1,4-benzoquinol (DMQH2).</text>
</comment>
<organism evidence="7 8">
    <name type="scientific">Variovorax guangxiensis</name>
    <dbReference type="NCBI Taxonomy" id="1775474"/>
    <lineage>
        <taxon>Bacteria</taxon>
        <taxon>Pseudomonadati</taxon>
        <taxon>Pseudomonadota</taxon>
        <taxon>Betaproteobacteria</taxon>
        <taxon>Burkholderiales</taxon>
        <taxon>Comamonadaceae</taxon>
        <taxon>Variovorax</taxon>
    </lineage>
</organism>
<evidence type="ECO:0000313" key="7">
    <source>
        <dbReference type="EMBL" id="TPG30630.1"/>
    </source>
</evidence>
<dbReference type="UniPathway" id="UPA00079">
    <property type="reaction ID" value="UER00169"/>
</dbReference>
<dbReference type="GO" id="GO:0009234">
    <property type="term" value="P:menaquinone biosynthetic process"/>
    <property type="evidence" value="ECO:0007669"/>
    <property type="project" value="UniProtKB-UniRule"/>
</dbReference>
<dbReference type="Pfam" id="PF01209">
    <property type="entry name" value="Ubie_methyltran"/>
    <property type="match status" value="1"/>
</dbReference>
<dbReference type="PROSITE" id="PS51608">
    <property type="entry name" value="SAM_MT_UBIE"/>
    <property type="match status" value="1"/>
</dbReference>
<dbReference type="GO" id="GO:0009060">
    <property type="term" value="P:aerobic respiration"/>
    <property type="evidence" value="ECO:0007669"/>
    <property type="project" value="UniProtKB-UniRule"/>
</dbReference>
<feature type="binding site" evidence="6">
    <location>
        <position position="84"/>
    </location>
    <ligand>
        <name>S-adenosyl-L-methionine</name>
        <dbReference type="ChEBI" id="CHEBI:59789"/>
    </ligand>
</feature>
<gene>
    <name evidence="6" type="primary">ubiE</name>
    <name evidence="7" type="ORF">EAH82_03950</name>
</gene>
<dbReference type="UniPathway" id="UPA00232"/>
<keyword evidence="4 6" id="KW-0831">Ubiquinone biosynthesis</keyword>
<keyword evidence="3 6" id="KW-0808">Transferase</keyword>
<evidence type="ECO:0000256" key="2">
    <source>
        <dbReference type="ARBA" id="ARBA00022603"/>
    </source>
</evidence>
<accession>A0A502E2I5</accession>
<reference evidence="7 8" key="1">
    <citation type="journal article" date="2019" name="Environ. Microbiol.">
        <title>Species interactions and distinct microbial communities in high Arctic permafrost affected cryosols are associated with the CH4 and CO2 gas fluxes.</title>
        <authorList>
            <person name="Altshuler I."/>
            <person name="Hamel J."/>
            <person name="Turney S."/>
            <person name="Magnuson E."/>
            <person name="Levesque R."/>
            <person name="Greer C."/>
            <person name="Whyte L.G."/>
        </authorList>
    </citation>
    <scope>NUCLEOTIDE SEQUENCE [LARGE SCALE GENOMIC DNA]</scope>
    <source>
        <strain evidence="7 8">S06.C</strain>
    </source>
</reference>
<evidence type="ECO:0000313" key="8">
    <source>
        <dbReference type="Proteomes" id="UP000319212"/>
    </source>
</evidence>
<keyword evidence="5 6" id="KW-0949">S-adenosyl-L-methionine</keyword>
<comment type="caution">
    <text evidence="6">Lacks conserved residue(s) required for the propagation of feature annotation.</text>
</comment>
<comment type="catalytic activity">
    <reaction evidence="6">
        <text>a 2-methoxy-6-(all-trans-polyprenyl)benzene-1,4-diol + S-adenosyl-L-methionine = a 5-methoxy-2-methyl-3-(all-trans-polyprenyl)benzene-1,4-diol + S-adenosyl-L-homocysteine + H(+)</text>
        <dbReference type="Rhea" id="RHEA:28286"/>
        <dbReference type="Rhea" id="RHEA-COMP:10858"/>
        <dbReference type="Rhea" id="RHEA-COMP:10859"/>
        <dbReference type="ChEBI" id="CHEBI:15378"/>
        <dbReference type="ChEBI" id="CHEBI:57856"/>
        <dbReference type="ChEBI" id="CHEBI:59789"/>
        <dbReference type="ChEBI" id="CHEBI:84166"/>
        <dbReference type="ChEBI" id="CHEBI:84167"/>
        <dbReference type="EC" id="2.1.1.201"/>
    </reaction>
</comment>
<dbReference type="InterPro" id="IPR029063">
    <property type="entry name" value="SAM-dependent_MTases_sf"/>
</dbReference>
<dbReference type="GO" id="GO:0032259">
    <property type="term" value="P:methylation"/>
    <property type="evidence" value="ECO:0007669"/>
    <property type="project" value="UniProtKB-KW"/>
</dbReference>
<comment type="catalytic activity">
    <reaction evidence="6">
        <text>a 2-demethylmenaquinol + S-adenosyl-L-methionine = a menaquinol + S-adenosyl-L-homocysteine + H(+)</text>
        <dbReference type="Rhea" id="RHEA:42640"/>
        <dbReference type="Rhea" id="RHEA-COMP:9539"/>
        <dbReference type="Rhea" id="RHEA-COMP:9563"/>
        <dbReference type="ChEBI" id="CHEBI:15378"/>
        <dbReference type="ChEBI" id="CHEBI:18151"/>
        <dbReference type="ChEBI" id="CHEBI:55437"/>
        <dbReference type="ChEBI" id="CHEBI:57856"/>
        <dbReference type="ChEBI" id="CHEBI:59789"/>
        <dbReference type="EC" id="2.1.1.163"/>
    </reaction>
</comment>
<dbReference type="HAMAP" id="MF_01813">
    <property type="entry name" value="MenG_UbiE_methyltr"/>
    <property type="match status" value="1"/>
</dbReference>
<evidence type="ECO:0000256" key="4">
    <source>
        <dbReference type="ARBA" id="ARBA00022688"/>
    </source>
</evidence>